<name>A0A0S3RTT7_PHAAN</name>
<dbReference type="Proteomes" id="UP000291084">
    <property type="component" value="Chromosome 4"/>
</dbReference>
<evidence type="ECO:0000313" key="12">
    <source>
        <dbReference type="EMBL" id="BAT84037.1"/>
    </source>
</evidence>
<protein>
    <recommendedName>
        <fullName evidence="11">Protein kinase domain-containing protein</fullName>
    </recommendedName>
</protein>
<evidence type="ECO:0000256" key="2">
    <source>
        <dbReference type="ARBA" id="ARBA00022614"/>
    </source>
</evidence>
<feature type="compositionally biased region" description="Low complexity" evidence="10">
    <location>
        <begin position="129"/>
        <end position="141"/>
    </location>
</feature>
<evidence type="ECO:0000256" key="9">
    <source>
        <dbReference type="ARBA" id="ARBA00023180"/>
    </source>
</evidence>
<feature type="compositionally biased region" description="Polar residues" evidence="10">
    <location>
        <begin position="161"/>
        <end position="170"/>
    </location>
</feature>
<keyword evidence="3" id="KW-0812">Transmembrane</keyword>
<dbReference type="Gene3D" id="3.30.200.20">
    <property type="entry name" value="Phosphorylase Kinase, domain 1"/>
    <property type="match status" value="1"/>
</dbReference>
<reference evidence="12 13" key="1">
    <citation type="journal article" date="2015" name="Sci. Rep.">
        <title>The power of single molecule real-time sequencing technology in the de novo assembly of a eukaryotic genome.</title>
        <authorList>
            <person name="Sakai H."/>
            <person name="Naito K."/>
            <person name="Ogiso-Tanaka E."/>
            <person name="Takahashi Y."/>
            <person name="Iseki K."/>
            <person name="Muto C."/>
            <person name="Satou K."/>
            <person name="Teruya K."/>
            <person name="Shiroma A."/>
            <person name="Shimoji M."/>
            <person name="Hirano T."/>
            <person name="Itoh T."/>
            <person name="Kaga A."/>
            <person name="Tomooka N."/>
        </authorList>
    </citation>
    <scope>NUCLEOTIDE SEQUENCE [LARGE SCALE GENOMIC DNA]</scope>
    <source>
        <strain evidence="13">cv. Shumari</strain>
    </source>
</reference>
<dbReference type="SMART" id="SM00219">
    <property type="entry name" value="TyrKc"/>
    <property type="match status" value="1"/>
</dbReference>
<dbReference type="AlphaFoldDB" id="A0A0S3RTT7"/>
<evidence type="ECO:0000256" key="4">
    <source>
        <dbReference type="ARBA" id="ARBA00022729"/>
    </source>
</evidence>
<dbReference type="InterPro" id="IPR000719">
    <property type="entry name" value="Prot_kinase_dom"/>
</dbReference>
<proteinExistence type="predicted"/>
<evidence type="ECO:0000256" key="1">
    <source>
        <dbReference type="ARBA" id="ARBA00004167"/>
    </source>
</evidence>
<feature type="compositionally biased region" description="Basic residues" evidence="10">
    <location>
        <begin position="215"/>
        <end position="227"/>
    </location>
</feature>
<keyword evidence="5" id="KW-0677">Repeat</keyword>
<keyword evidence="7" id="KW-0472">Membrane</keyword>
<sequence>MGSKGMNELEAEITILSKVRHMHLVAFLGHCIEGNEKLLVYEYMPQWTLTTHLLSWHENDSAPLTWKQRVIIALDVARGVEYLHRLAQQSFTSQRLKPSNILLGDDMRDKVADFGLPGTPIKGRRLRTHTAASTRSAAASRKPGRHQCADRRHRPHWLPRQASSNQTTVNRLRGVTGNHAHRRSQRQPKLQSVSSFSFRVATAVRRANAAAPGKRSLRHRRGLLPLM</sequence>
<evidence type="ECO:0000313" key="13">
    <source>
        <dbReference type="Proteomes" id="UP000291084"/>
    </source>
</evidence>
<dbReference type="PANTHER" id="PTHR47986:SF10">
    <property type="entry name" value="RECEPTOR-LIKE KINASE TMK4"/>
    <property type="match status" value="1"/>
</dbReference>
<feature type="region of interest" description="Disordered" evidence="10">
    <location>
        <begin position="118"/>
        <end position="171"/>
    </location>
</feature>
<dbReference type="InterPro" id="IPR011009">
    <property type="entry name" value="Kinase-like_dom_sf"/>
</dbReference>
<dbReference type="SUPFAM" id="SSF56112">
    <property type="entry name" value="Protein kinase-like (PK-like)"/>
    <property type="match status" value="1"/>
</dbReference>
<feature type="domain" description="Protein kinase" evidence="11">
    <location>
        <begin position="1"/>
        <end position="227"/>
    </location>
</feature>
<dbReference type="PROSITE" id="PS50011">
    <property type="entry name" value="PROTEIN_KINASE_DOM"/>
    <property type="match status" value="1"/>
</dbReference>
<keyword evidence="13" id="KW-1185">Reference proteome</keyword>
<dbReference type="InterPro" id="IPR001245">
    <property type="entry name" value="Ser-Thr/Tyr_kinase_cat_dom"/>
</dbReference>
<evidence type="ECO:0000256" key="5">
    <source>
        <dbReference type="ARBA" id="ARBA00022737"/>
    </source>
</evidence>
<evidence type="ECO:0000256" key="3">
    <source>
        <dbReference type="ARBA" id="ARBA00022692"/>
    </source>
</evidence>
<dbReference type="EMBL" id="AP015037">
    <property type="protein sequence ID" value="BAT84037.1"/>
    <property type="molecule type" value="Genomic_DNA"/>
</dbReference>
<keyword evidence="8" id="KW-0675">Receptor</keyword>
<evidence type="ECO:0000256" key="7">
    <source>
        <dbReference type="ARBA" id="ARBA00023136"/>
    </source>
</evidence>
<keyword evidence="9" id="KW-0325">Glycoprotein</keyword>
<comment type="subcellular location">
    <subcellularLocation>
        <location evidence="1">Membrane</location>
        <topology evidence="1">Single-pass membrane protein</topology>
    </subcellularLocation>
</comment>
<feature type="region of interest" description="Disordered" evidence="10">
    <location>
        <begin position="206"/>
        <end position="227"/>
    </location>
</feature>
<organism evidence="12 13">
    <name type="scientific">Vigna angularis var. angularis</name>
    <dbReference type="NCBI Taxonomy" id="157739"/>
    <lineage>
        <taxon>Eukaryota</taxon>
        <taxon>Viridiplantae</taxon>
        <taxon>Streptophyta</taxon>
        <taxon>Embryophyta</taxon>
        <taxon>Tracheophyta</taxon>
        <taxon>Spermatophyta</taxon>
        <taxon>Magnoliopsida</taxon>
        <taxon>eudicotyledons</taxon>
        <taxon>Gunneridae</taxon>
        <taxon>Pentapetalae</taxon>
        <taxon>rosids</taxon>
        <taxon>fabids</taxon>
        <taxon>Fabales</taxon>
        <taxon>Fabaceae</taxon>
        <taxon>Papilionoideae</taxon>
        <taxon>50 kb inversion clade</taxon>
        <taxon>NPAAA clade</taxon>
        <taxon>indigoferoid/millettioid clade</taxon>
        <taxon>Phaseoleae</taxon>
        <taxon>Vigna</taxon>
    </lineage>
</organism>
<dbReference type="GO" id="GO:0005524">
    <property type="term" value="F:ATP binding"/>
    <property type="evidence" value="ECO:0007669"/>
    <property type="project" value="InterPro"/>
</dbReference>
<gene>
    <name evidence="12" type="primary">Vigan.04G130200</name>
    <name evidence="12" type="ORF">VIGAN_04130200</name>
</gene>
<dbReference type="PANTHER" id="PTHR47986">
    <property type="entry name" value="OSJNBA0070M12.3 PROTEIN"/>
    <property type="match status" value="1"/>
</dbReference>
<accession>A0A0S3RTT7</accession>
<dbReference type="GO" id="GO:0016020">
    <property type="term" value="C:membrane"/>
    <property type="evidence" value="ECO:0007669"/>
    <property type="project" value="UniProtKB-SubCell"/>
</dbReference>
<dbReference type="Pfam" id="PF07714">
    <property type="entry name" value="PK_Tyr_Ser-Thr"/>
    <property type="match status" value="1"/>
</dbReference>
<dbReference type="GO" id="GO:0004713">
    <property type="term" value="F:protein tyrosine kinase activity"/>
    <property type="evidence" value="ECO:0007669"/>
    <property type="project" value="InterPro"/>
</dbReference>
<keyword evidence="2" id="KW-0433">Leucine-rich repeat</keyword>
<dbReference type="InterPro" id="IPR020635">
    <property type="entry name" value="Tyr_kinase_cat_dom"/>
</dbReference>
<evidence type="ECO:0000256" key="10">
    <source>
        <dbReference type="SAM" id="MobiDB-lite"/>
    </source>
</evidence>
<evidence type="ECO:0000256" key="6">
    <source>
        <dbReference type="ARBA" id="ARBA00022989"/>
    </source>
</evidence>
<keyword evidence="4" id="KW-0732">Signal</keyword>
<keyword evidence="6" id="KW-1133">Transmembrane helix</keyword>
<evidence type="ECO:0000259" key="11">
    <source>
        <dbReference type="PROSITE" id="PS50011"/>
    </source>
</evidence>
<evidence type="ECO:0000256" key="8">
    <source>
        <dbReference type="ARBA" id="ARBA00023170"/>
    </source>
</evidence>
<dbReference type="Gene3D" id="1.10.510.10">
    <property type="entry name" value="Transferase(Phosphotransferase) domain 1"/>
    <property type="match status" value="1"/>
</dbReference>
<dbReference type="InterPro" id="IPR052422">
    <property type="entry name" value="Auxin_Ser/Thr_Kinase"/>
</dbReference>